<dbReference type="GO" id="GO:0071555">
    <property type="term" value="P:cell wall organization"/>
    <property type="evidence" value="ECO:0007669"/>
    <property type="project" value="UniProtKB-KW"/>
</dbReference>
<dbReference type="SMART" id="SM00710">
    <property type="entry name" value="PbH1"/>
    <property type="match status" value="4"/>
</dbReference>
<dbReference type="EMBL" id="JAMYWD010000003">
    <property type="protein sequence ID" value="KAJ4977408.1"/>
    <property type="molecule type" value="Genomic_DNA"/>
</dbReference>
<keyword evidence="7" id="KW-0961">Cell wall biogenesis/degradation</keyword>
<dbReference type="OrthoDB" id="187139at2759"/>
<reference evidence="9" key="1">
    <citation type="journal article" date="2023" name="Plant J.">
        <title>The genome of the king protea, Protea cynaroides.</title>
        <authorList>
            <person name="Chang J."/>
            <person name="Duong T.A."/>
            <person name="Schoeman C."/>
            <person name="Ma X."/>
            <person name="Roodt D."/>
            <person name="Barker N."/>
            <person name="Li Z."/>
            <person name="Van de Peer Y."/>
            <person name="Mizrachi E."/>
        </authorList>
    </citation>
    <scope>NUCLEOTIDE SEQUENCE</scope>
    <source>
        <tissue evidence="9">Young leaves</tissue>
    </source>
</reference>
<evidence type="ECO:0000256" key="3">
    <source>
        <dbReference type="ARBA" id="ARBA00022512"/>
    </source>
</evidence>
<dbReference type="AlphaFoldDB" id="A0A9Q0KV33"/>
<evidence type="ECO:0000256" key="5">
    <source>
        <dbReference type="ARBA" id="ARBA00022801"/>
    </source>
</evidence>
<dbReference type="GO" id="GO:0004650">
    <property type="term" value="F:polygalacturonase activity"/>
    <property type="evidence" value="ECO:0007669"/>
    <property type="project" value="InterPro"/>
</dbReference>
<dbReference type="InterPro" id="IPR012334">
    <property type="entry name" value="Pectin_lyas_fold"/>
</dbReference>
<evidence type="ECO:0008006" key="11">
    <source>
        <dbReference type="Google" id="ProtNLM"/>
    </source>
</evidence>
<proteinExistence type="inferred from homology"/>
<keyword evidence="6 8" id="KW-0326">Glycosidase</keyword>
<keyword evidence="10" id="KW-1185">Reference proteome</keyword>
<evidence type="ECO:0000256" key="1">
    <source>
        <dbReference type="ARBA" id="ARBA00004191"/>
    </source>
</evidence>
<dbReference type="Proteomes" id="UP001141806">
    <property type="component" value="Unassembled WGS sequence"/>
</dbReference>
<dbReference type="SUPFAM" id="SSF51126">
    <property type="entry name" value="Pectin lyase-like"/>
    <property type="match status" value="1"/>
</dbReference>
<comment type="similarity">
    <text evidence="2 8">Belongs to the glycosyl hydrolase 28 family.</text>
</comment>
<sequence length="453" mass="48430">MAPLHNFVVFINGLEVVFAPPASSLTWAPHLSLVIRSGEEEVTVAKGKINHNISSASEEEIMANKGVFILSLFCLASLAWVCSGYVPSDASSENIFDVMNFGAIGDAETDDSPAFLKAWDMACKSTEPSTLSIPDKTFLLNPVDFSGPCTPVNINVQISGKLIAPSDMSEWKDSNSWISFHSINGLKITGSGTAEINGRGSSWWQCKKDEKCSKVPNTLLISNSVDLGVNGLKFIDSPKMHLVIDSSSKVQVSQLSIVAPEDSPNTDGIHVTHSQDVQITDSFIGTGDDCISIQTGSSNVIVSQIKCGPGHGISIGSLGDVEEAMVEQIHVSDCQFTGTQTGARIKSWQGGSGFARDITFENLDMTSVEHPIVINQFYCNGGHDCKNQIRGTSSKKVAIDLACSNTVPCTNINLKDIDLTSNDSEKEITAYCDGVDGTAASVKPEVKCLAQQL</sequence>
<dbReference type="InterPro" id="IPR011050">
    <property type="entry name" value="Pectin_lyase_fold/virulence"/>
</dbReference>
<dbReference type="Gene3D" id="2.160.20.10">
    <property type="entry name" value="Single-stranded right-handed beta-helix, Pectin lyase-like"/>
    <property type="match status" value="1"/>
</dbReference>
<dbReference type="InterPro" id="IPR006626">
    <property type="entry name" value="PbH1"/>
</dbReference>
<organism evidence="9 10">
    <name type="scientific">Protea cynaroides</name>
    <dbReference type="NCBI Taxonomy" id="273540"/>
    <lineage>
        <taxon>Eukaryota</taxon>
        <taxon>Viridiplantae</taxon>
        <taxon>Streptophyta</taxon>
        <taxon>Embryophyta</taxon>
        <taxon>Tracheophyta</taxon>
        <taxon>Spermatophyta</taxon>
        <taxon>Magnoliopsida</taxon>
        <taxon>Proteales</taxon>
        <taxon>Proteaceae</taxon>
        <taxon>Protea</taxon>
    </lineage>
</organism>
<keyword evidence="4" id="KW-0964">Secreted</keyword>
<evidence type="ECO:0000256" key="8">
    <source>
        <dbReference type="RuleBase" id="RU361169"/>
    </source>
</evidence>
<name>A0A9Q0KV33_9MAGN</name>
<accession>A0A9Q0KV33</accession>
<dbReference type="InterPro" id="IPR000743">
    <property type="entry name" value="Glyco_hydro_28"/>
</dbReference>
<evidence type="ECO:0000313" key="9">
    <source>
        <dbReference type="EMBL" id="KAJ4977408.1"/>
    </source>
</evidence>
<keyword evidence="5 8" id="KW-0378">Hydrolase</keyword>
<evidence type="ECO:0000256" key="7">
    <source>
        <dbReference type="ARBA" id="ARBA00023316"/>
    </source>
</evidence>
<dbReference type="PANTHER" id="PTHR31375">
    <property type="match status" value="1"/>
</dbReference>
<keyword evidence="3" id="KW-0134">Cell wall</keyword>
<gene>
    <name evidence="9" type="ORF">NE237_002514</name>
</gene>
<protein>
    <recommendedName>
        <fullName evidence="11">Polygalacturonase</fullName>
    </recommendedName>
</protein>
<evidence type="ECO:0000256" key="6">
    <source>
        <dbReference type="ARBA" id="ARBA00023295"/>
    </source>
</evidence>
<evidence type="ECO:0000313" key="10">
    <source>
        <dbReference type="Proteomes" id="UP001141806"/>
    </source>
</evidence>
<dbReference type="Pfam" id="PF00295">
    <property type="entry name" value="Glyco_hydro_28"/>
    <property type="match status" value="1"/>
</dbReference>
<evidence type="ECO:0000256" key="2">
    <source>
        <dbReference type="ARBA" id="ARBA00008834"/>
    </source>
</evidence>
<comment type="caution">
    <text evidence="9">The sequence shown here is derived from an EMBL/GenBank/DDBJ whole genome shotgun (WGS) entry which is preliminary data.</text>
</comment>
<evidence type="ECO:0000256" key="4">
    <source>
        <dbReference type="ARBA" id="ARBA00022525"/>
    </source>
</evidence>
<comment type="subcellular location">
    <subcellularLocation>
        <location evidence="1">Secreted</location>
        <location evidence="1">Cell wall</location>
    </subcellularLocation>
</comment>
<dbReference type="GO" id="GO:0005975">
    <property type="term" value="P:carbohydrate metabolic process"/>
    <property type="evidence" value="ECO:0007669"/>
    <property type="project" value="InterPro"/>
</dbReference>